<reference evidence="1 2" key="1">
    <citation type="submission" date="2020-07" db="EMBL/GenBank/DDBJ databases">
        <title>Comparative genomics of pyrophilous fungi reveals a link between fire events and developmental genes.</title>
        <authorList>
            <consortium name="DOE Joint Genome Institute"/>
            <person name="Steindorff A.S."/>
            <person name="Carver A."/>
            <person name="Calhoun S."/>
            <person name="Stillman K."/>
            <person name="Liu H."/>
            <person name="Lipzen A."/>
            <person name="Pangilinan J."/>
            <person name="Labutti K."/>
            <person name="Bruns T.D."/>
            <person name="Grigoriev I.V."/>
        </authorList>
    </citation>
    <scope>NUCLEOTIDE SEQUENCE [LARGE SCALE GENOMIC DNA]</scope>
    <source>
        <strain evidence="1 2">CBS 144469</strain>
    </source>
</reference>
<comment type="caution">
    <text evidence="1">The sequence shown here is derived from an EMBL/GenBank/DDBJ whole genome shotgun (WGS) entry which is preliminary data.</text>
</comment>
<protein>
    <submittedName>
        <fullName evidence="1">Uncharacterized protein</fullName>
    </submittedName>
</protein>
<proteinExistence type="predicted"/>
<evidence type="ECO:0000313" key="1">
    <source>
        <dbReference type="EMBL" id="KAF6752122.1"/>
    </source>
</evidence>
<dbReference type="EMBL" id="JACGCI010000046">
    <property type="protein sequence ID" value="KAF6752122.1"/>
    <property type="molecule type" value="Genomic_DNA"/>
</dbReference>
<name>A0A8H6HTK2_9AGAR</name>
<organism evidence="1 2">
    <name type="scientific">Ephemerocybe angulata</name>
    <dbReference type="NCBI Taxonomy" id="980116"/>
    <lineage>
        <taxon>Eukaryota</taxon>
        <taxon>Fungi</taxon>
        <taxon>Dikarya</taxon>
        <taxon>Basidiomycota</taxon>
        <taxon>Agaricomycotina</taxon>
        <taxon>Agaricomycetes</taxon>
        <taxon>Agaricomycetidae</taxon>
        <taxon>Agaricales</taxon>
        <taxon>Agaricineae</taxon>
        <taxon>Psathyrellaceae</taxon>
        <taxon>Ephemerocybe</taxon>
    </lineage>
</organism>
<sequence>SPHIEHSSEDPQAFPDWYNRAVTNLMGRDLGESWVSVVLKWGVLERALGYGKISKGSLPVRGRPEEWTQWTNKGPKGARNHDHSPFIDDPAEIGLAITSWWTSIQPSFRRTDTGILLPIDTDADSSAEGDVWAPIRKSGTNGLLSLMMLLYWWGCAAKDGPAPFREDSRGQWADLVDDVSSCLGVMTATVPLRAQKRGGDEPEATTRPKR</sequence>
<dbReference type="Proteomes" id="UP000521943">
    <property type="component" value="Unassembled WGS sequence"/>
</dbReference>
<dbReference type="OrthoDB" id="2683861at2759"/>
<accession>A0A8H6HTK2</accession>
<evidence type="ECO:0000313" key="2">
    <source>
        <dbReference type="Proteomes" id="UP000521943"/>
    </source>
</evidence>
<feature type="non-terminal residue" evidence="1">
    <location>
        <position position="1"/>
    </location>
</feature>
<dbReference type="AlphaFoldDB" id="A0A8H6HTK2"/>
<gene>
    <name evidence="1" type="ORF">DFP72DRAFT_815798</name>
</gene>
<keyword evidence="2" id="KW-1185">Reference proteome</keyword>